<gene>
    <name evidence="2" type="ORF">AVDCRST_MAG18-3032</name>
</gene>
<feature type="region of interest" description="Disordered" evidence="1">
    <location>
        <begin position="328"/>
        <end position="377"/>
    </location>
</feature>
<evidence type="ECO:0000256" key="1">
    <source>
        <dbReference type="SAM" id="MobiDB-lite"/>
    </source>
</evidence>
<name>A0A6J4VJM4_9BACT</name>
<sequence>MANTRRGLSRLRAGVPAVGELFSVVRELSFDALRDEAQSPPQLLLIGAERDSIEAIRDALAGGAGASFINTALVDELPTSLDDYDGIVLVNLSQAERNRPAIRQLLNAVETGGRTLTFQLPPTVGPERDTPVPDELLDDLRGRIVTRLAHRQLALGRYLPTFRKQAAAAIIGQTSRANAEFALLSNLPALIPLVGNLMAIGADSLVLTKNQLMLIYKLAALHGRDLDQPWRIYSEMLPVVGAGILWRTVAREMIALIPFAAGTIPKVIIAYAGTAVAGQAANFYYLQGKRPSSEQFKQFYARAAELARNLPLPARAGAERGNVIEGQFSEKGSTAAELPTSSPASPSAPVTPTSGTSSTPAAKAAPTKAQTGTPTDK</sequence>
<evidence type="ECO:0008006" key="3">
    <source>
        <dbReference type="Google" id="ProtNLM"/>
    </source>
</evidence>
<reference evidence="2" key="1">
    <citation type="submission" date="2020-02" db="EMBL/GenBank/DDBJ databases">
        <authorList>
            <person name="Meier V. D."/>
        </authorList>
    </citation>
    <scope>NUCLEOTIDE SEQUENCE</scope>
    <source>
        <strain evidence="2">AVDCRST_MAG18</strain>
    </source>
</reference>
<proteinExistence type="predicted"/>
<protein>
    <recommendedName>
        <fullName evidence="3">DUF697 domain-containing protein</fullName>
    </recommendedName>
</protein>
<organism evidence="2">
    <name type="scientific">uncultured Thermomicrobiales bacterium</name>
    <dbReference type="NCBI Taxonomy" id="1645740"/>
    <lineage>
        <taxon>Bacteria</taxon>
        <taxon>Pseudomonadati</taxon>
        <taxon>Thermomicrobiota</taxon>
        <taxon>Thermomicrobia</taxon>
        <taxon>Thermomicrobiales</taxon>
        <taxon>environmental samples</taxon>
    </lineage>
</organism>
<dbReference type="EMBL" id="CADCWN010000227">
    <property type="protein sequence ID" value="CAA9580293.1"/>
    <property type="molecule type" value="Genomic_DNA"/>
</dbReference>
<evidence type="ECO:0000313" key="2">
    <source>
        <dbReference type="EMBL" id="CAA9580293.1"/>
    </source>
</evidence>
<accession>A0A6J4VJM4</accession>
<feature type="compositionally biased region" description="Low complexity" evidence="1">
    <location>
        <begin position="333"/>
        <end position="377"/>
    </location>
</feature>
<dbReference type="AlphaFoldDB" id="A0A6J4VJM4"/>